<organism evidence="4 5">
    <name type="scientific">Exophiala spinifera</name>
    <dbReference type="NCBI Taxonomy" id="91928"/>
    <lineage>
        <taxon>Eukaryota</taxon>
        <taxon>Fungi</taxon>
        <taxon>Dikarya</taxon>
        <taxon>Ascomycota</taxon>
        <taxon>Pezizomycotina</taxon>
        <taxon>Eurotiomycetes</taxon>
        <taxon>Chaetothyriomycetidae</taxon>
        <taxon>Chaetothyriales</taxon>
        <taxon>Herpotrichiellaceae</taxon>
        <taxon>Exophiala</taxon>
    </lineage>
</organism>
<dbReference type="CDD" id="cd08249">
    <property type="entry name" value="enoyl_reductase_like"/>
    <property type="match status" value="1"/>
</dbReference>
<keyword evidence="5" id="KW-1185">Reference proteome</keyword>
<dbReference type="RefSeq" id="XP_016239657.1">
    <property type="nucleotide sequence ID" value="XM_016374381.1"/>
</dbReference>
<dbReference type="InterPro" id="IPR013149">
    <property type="entry name" value="ADH-like_C"/>
</dbReference>
<dbReference type="OrthoDB" id="48317at2759"/>
<evidence type="ECO:0000313" key="4">
    <source>
        <dbReference type="EMBL" id="KIW19441.1"/>
    </source>
</evidence>
<dbReference type="Proteomes" id="UP000053328">
    <property type="component" value="Unassembled WGS sequence"/>
</dbReference>
<dbReference type="SMART" id="SM00829">
    <property type="entry name" value="PKS_ER"/>
    <property type="match status" value="1"/>
</dbReference>
<dbReference type="HOGENOM" id="CLU_026673_16_1_1"/>
<evidence type="ECO:0000256" key="2">
    <source>
        <dbReference type="ARBA" id="ARBA00023002"/>
    </source>
</evidence>
<dbReference type="Gene3D" id="3.90.180.10">
    <property type="entry name" value="Medium-chain alcohol dehydrogenases, catalytic domain"/>
    <property type="match status" value="1"/>
</dbReference>
<dbReference type="SUPFAM" id="SSF51735">
    <property type="entry name" value="NAD(P)-binding Rossmann-fold domains"/>
    <property type="match status" value="1"/>
</dbReference>
<comment type="similarity">
    <text evidence="1">Belongs to the zinc-containing alcohol dehydrogenase family.</text>
</comment>
<dbReference type="EMBL" id="KN847492">
    <property type="protein sequence ID" value="KIW19441.1"/>
    <property type="molecule type" value="Genomic_DNA"/>
</dbReference>
<dbReference type="Pfam" id="PF08240">
    <property type="entry name" value="ADH_N"/>
    <property type="match status" value="1"/>
</dbReference>
<feature type="domain" description="Enoyl reductase (ER)" evidence="3">
    <location>
        <begin position="12"/>
        <end position="348"/>
    </location>
</feature>
<dbReference type="AlphaFoldDB" id="A0A0D1YVZ3"/>
<keyword evidence="2" id="KW-0560">Oxidoreductase</keyword>
<evidence type="ECO:0000259" key="3">
    <source>
        <dbReference type="SMART" id="SM00829"/>
    </source>
</evidence>
<dbReference type="InterPro" id="IPR047122">
    <property type="entry name" value="Trans-enoyl_RdTase-like"/>
</dbReference>
<dbReference type="VEuPathDB" id="FungiDB:PV08_00013"/>
<dbReference type="SUPFAM" id="SSF50129">
    <property type="entry name" value="GroES-like"/>
    <property type="match status" value="1"/>
</dbReference>
<dbReference type="GeneID" id="27327096"/>
<dbReference type="PANTHER" id="PTHR45348">
    <property type="entry name" value="HYPOTHETICAL OXIDOREDUCTASE (EUROFUNG)"/>
    <property type="match status" value="1"/>
</dbReference>
<gene>
    <name evidence="4" type="ORF">PV08_00013</name>
</gene>
<dbReference type="Pfam" id="PF00107">
    <property type="entry name" value="ADH_zinc_N"/>
    <property type="match status" value="1"/>
</dbReference>
<evidence type="ECO:0000256" key="1">
    <source>
        <dbReference type="ARBA" id="ARBA00008072"/>
    </source>
</evidence>
<accession>A0A0D1YVZ3</accession>
<name>A0A0D1YVZ3_9EURO</name>
<dbReference type="InterPro" id="IPR036291">
    <property type="entry name" value="NAD(P)-bd_dom_sf"/>
</dbReference>
<protein>
    <recommendedName>
        <fullName evidence="3">Enoyl reductase (ER) domain-containing protein</fullName>
    </recommendedName>
</protein>
<dbReference type="InterPro" id="IPR011032">
    <property type="entry name" value="GroES-like_sf"/>
</dbReference>
<dbReference type="GO" id="GO:0016651">
    <property type="term" value="F:oxidoreductase activity, acting on NAD(P)H"/>
    <property type="evidence" value="ECO:0007669"/>
    <property type="project" value="InterPro"/>
</dbReference>
<dbReference type="PANTHER" id="PTHR45348:SF2">
    <property type="entry name" value="ZINC-TYPE ALCOHOL DEHYDROGENASE-LIKE PROTEIN C2E1P3.01"/>
    <property type="match status" value="1"/>
</dbReference>
<dbReference type="STRING" id="91928.A0A0D1YVZ3"/>
<dbReference type="InterPro" id="IPR020843">
    <property type="entry name" value="ER"/>
</dbReference>
<dbReference type="InterPro" id="IPR013154">
    <property type="entry name" value="ADH-like_N"/>
</dbReference>
<proteinExistence type="inferred from homology"/>
<reference evidence="4 5" key="1">
    <citation type="submission" date="2015-01" db="EMBL/GenBank/DDBJ databases">
        <title>The Genome Sequence of Exophiala spinifera CBS89968.</title>
        <authorList>
            <consortium name="The Broad Institute Genomics Platform"/>
            <person name="Cuomo C."/>
            <person name="de Hoog S."/>
            <person name="Gorbushina A."/>
            <person name="Stielow B."/>
            <person name="Teixiera M."/>
            <person name="Abouelleil A."/>
            <person name="Chapman S.B."/>
            <person name="Priest M."/>
            <person name="Young S.K."/>
            <person name="Wortman J."/>
            <person name="Nusbaum C."/>
            <person name="Birren B."/>
        </authorList>
    </citation>
    <scope>NUCLEOTIDE SEQUENCE [LARGE SCALE GENOMIC DNA]</scope>
    <source>
        <strain evidence="4 5">CBS 89968</strain>
    </source>
</reference>
<sequence length="352" mass="37663">MHKSTTVLLQVAQASAVIEERPLPVLGDNESLVKVEAVALNPYDWKMLYGRTPPVPTVLGCDFAGVVEAVGAHVCSVKPGDRVAGMTMGGNTLRPQDGAFATYLVAPTHALLHLPDDMSFENGATLPTPVFTAGFCLYHQLSLPYPDRDAVFNGNAPTLLVYGGATSIGLMLIQMAKLTGMRVLTVCSRQSAHLAEAFGADAVFDYSDHNCENDLRNETGGNIQYTVDCISDHQSAAICAAAMGCKSGFYISLTANGPTINARDVQTIKIVGFTILGREFSFGFKGVASPVVEEDVAFATQFAVLIEQFFSDDKIKPLRAEVRVEGLSGIVSGLNDLREGKVHGKRLVYQTA</sequence>
<dbReference type="Gene3D" id="3.40.50.720">
    <property type="entry name" value="NAD(P)-binding Rossmann-like Domain"/>
    <property type="match status" value="1"/>
</dbReference>
<evidence type="ECO:0000313" key="5">
    <source>
        <dbReference type="Proteomes" id="UP000053328"/>
    </source>
</evidence>